<sequence>MIIRYHNVLFILADHQEGDKFKLEWLKERIENGDRMNMRELYQWCQAHEINYVTKFRYRMDYPVKANIWNLYSYLRAKVDYELFR</sequence>
<accession>A0A414AJ98</accession>
<name>A0A414AJ98_9FIRM</name>
<dbReference type="EMBL" id="QSHZ01000046">
    <property type="protein sequence ID" value="RHC48762.1"/>
    <property type="molecule type" value="Genomic_DNA"/>
</dbReference>
<comment type="caution">
    <text evidence="1">The sequence shown here is derived from an EMBL/GenBank/DDBJ whole genome shotgun (WGS) entry which is preliminary data.</text>
</comment>
<evidence type="ECO:0000313" key="2">
    <source>
        <dbReference type="Proteomes" id="UP000283975"/>
    </source>
</evidence>
<proteinExistence type="predicted"/>
<dbReference type="Proteomes" id="UP000283975">
    <property type="component" value="Unassembled WGS sequence"/>
</dbReference>
<gene>
    <name evidence="1" type="ORF">DW839_28375</name>
</gene>
<protein>
    <submittedName>
        <fullName evidence="1">Uncharacterized protein</fullName>
    </submittedName>
</protein>
<organism evidence="1 2">
    <name type="scientific">Enterocloster bolteae</name>
    <dbReference type="NCBI Taxonomy" id="208479"/>
    <lineage>
        <taxon>Bacteria</taxon>
        <taxon>Bacillati</taxon>
        <taxon>Bacillota</taxon>
        <taxon>Clostridia</taxon>
        <taxon>Lachnospirales</taxon>
        <taxon>Lachnospiraceae</taxon>
        <taxon>Enterocloster</taxon>
    </lineage>
</organism>
<dbReference type="AlphaFoldDB" id="A0A414AJ98"/>
<reference evidence="1 2" key="1">
    <citation type="submission" date="2018-08" db="EMBL/GenBank/DDBJ databases">
        <title>A genome reference for cultivated species of the human gut microbiota.</title>
        <authorList>
            <person name="Zou Y."/>
            <person name="Xue W."/>
            <person name="Luo G."/>
        </authorList>
    </citation>
    <scope>NUCLEOTIDE SEQUENCE [LARGE SCALE GENOMIC DNA]</scope>
    <source>
        <strain evidence="1 2">AM35-14</strain>
    </source>
</reference>
<evidence type="ECO:0000313" key="1">
    <source>
        <dbReference type="EMBL" id="RHC48762.1"/>
    </source>
</evidence>